<feature type="compositionally biased region" description="Polar residues" evidence="1">
    <location>
        <begin position="135"/>
        <end position="145"/>
    </location>
</feature>
<dbReference type="EMBL" id="ML976662">
    <property type="protein sequence ID" value="KAF1977693.1"/>
    <property type="molecule type" value="Genomic_DNA"/>
</dbReference>
<dbReference type="AlphaFoldDB" id="A0A6A5VJ74"/>
<proteinExistence type="predicted"/>
<feature type="region of interest" description="Disordered" evidence="1">
    <location>
        <begin position="1"/>
        <end position="450"/>
    </location>
</feature>
<feature type="compositionally biased region" description="Basic and acidic residues" evidence="1">
    <location>
        <begin position="309"/>
        <end position="322"/>
    </location>
</feature>
<keyword evidence="3" id="KW-1185">Reference proteome</keyword>
<gene>
    <name evidence="2" type="ORF">BU23DRAFT_526137</name>
</gene>
<feature type="compositionally biased region" description="Polar residues" evidence="1">
    <location>
        <begin position="283"/>
        <end position="294"/>
    </location>
</feature>
<name>A0A6A5VJ74_9PLEO</name>
<dbReference type="OrthoDB" id="5296at2759"/>
<reference evidence="2" key="1">
    <citation type="journal article" date="2020" name="Stud. Mycol.">
        <title>101 Dothideomycetes genomes: a test case for predicting lifestyles and emergence of pathogens.</title>
        <authorList>
            <person name="Haridas S."/>
            <person name="Albert R."/>
            <person name="Binder M."/>
            <person name="Bloem J."/>
            <person name="Labutti K."/>
            <person name="Salamov A."/>
            <person name="Andreopoulos B."/>
            <person name="Baker S."/>
            <person name="Barry K."/>
            <person name="Bills G."/>
            <person name="Bluhm B."/>
            <person name="Cannon C."/>
            <person name="Castanera R."/>
            <person name="Culley D."/>
            <person name="Daum C."/>
            <person name="Ezra D."/>
            <person name="Gonzalez J."/>
            <person name="Henrissat B."/>
            <person name="Kuo A."/>
            <person name="Liang C."/>
            <person name="Lipzen A."/>
            <person name="Lutzoni F."/>
            <person name="Magnuson J."/>
            <person name="Mondo S."/>
            <person name="Nolan M."/>
            <person name="Ohm R."/>
            <person name="Pangilinan J."/>
            <person name="Park H.-J."/>
            <person name="Ramirez L."/>
            <person name="Alfaro M."/>
            <person name="Sun H."/>
            <person name="Tritt A."/>
            <person name="Yoshinaga Y."/>
            <person name="Zwiers L.-H."/>
            <person name="Turgeon B."/>
            <person name="Goodwin S."/>
            <person name="Spatafora J."/>
            <person name="Crous P."/>
            <person name="Grigoriev I."/>
        </authorList>
    </citation>
    <scope>NUCLEOTIDE SEQUENCE</scope>
    <source>
        <strain evidence="2">CBS 107.79</strain>
    </source>
</reference>
<dbReference type="Proteomes" id="UP000800036">
    <property type="component" value="Unassembled WGS sequence"/>
</dbReference>
<organism evidence="2 3">
    <name type="scientific">Bimuria novae-zelandiae CBS 107.79</name>
    <dbReference type="NCBI Taxonomy" id="1447943"/>
    <lineage>
        <taxon>Eukaryota</taxon>
        <taxon>Fungi</taxon>
        <taxon>Dikarya</taxon>
        <taxon>Ascomycota</taxon>
        <taxon>Pezizomycotina</taxon>
        <taxon>Dothideomycetes</taxon>
        <taxon>Pleosporomycetidae</taxon>
        <taxon>Pleosporales</taxon>
        <taxon>Massarineae</taxon>
        <taxon>Didymosphaeriaceae</taxon>
        <taxon>Bimuria</taxon>
    </lineage>
</organism>
<evidence type="ECO:0000256" key="1">
    <source>
        <dbReference type="SAM" id="MobiDB-lite"/>
    </source>
</evidence>
<feature type="compositionally biased region" description="Basic and acidic residues" evidence="1">
    <location>
        <begin position="188"/>
        <end position="198"/>
    </location>
</feature>
<accession>A0A6A5VJ74</accession>
<evidence type="ECO:0000313" key="2">
    <source>
        <dbReference type="EMBL" id="KAF1977693.1"/>
    </source>
</evidence>
<sequence length="805" mass="92594">MRPSYESGYQPTPYYNYHETRHAARPEGGRRYKSRWPPSPSVEEESNSLAREVPSVVGSEEDGEAKWRGTVDQYPIIEEIAPPANDERRFVLVSDPSDDEGPQKAASDRRRRSFAERGNMPHLKTDVDDPPLFTKRTSTPYAYTKSQKESLAPPAKQMPVRPKHTSSRPPSPIKNREDVFDDSDADSDTARLRTERRPARYSFVKSDLQKEDLRANVLARPAPVETGYKESPQYASSRPSSPRFNDRPSPPRSPRLPPRRPPSPSISRPSSGSGRPASPLSSAHAQSQQPSRTPITEADWHATYPPATDRSRPILRPERHDTMPVPMPHINVKSPSPARPRKTGNPLPYPVDDRLADVFMPPEEHYQHNHSYDTYTPITSSPKPSRLDSPILASPRERPSAFRPQPSSRQNTVEEIPRSPRVGSNSARPQFNDDGVRREQKTSVPLSPMRLPSCPRKEPSIYNDWYTLEGCSNFDVCPSCYEGVFADTPFSGYFSQTRRYERPTERVCDFGTSPWMRLAWLLTIKQRRSSPDLLYNLAKISERERDCPGDRELDTEHITWYGVSDPRDGVHVTNFALCPCDLRKVEELFPSMKGYFTRIPTNPYAPLPTYTCSLRVNSRRFPKYLDLLCELDTEAQAMNQHPYIHRFVQLARENAFKSECQQDKALKNKAWHFISVLPELTICQECFQELIWPHLVPNASTSVPSTIPKLFNRTIQPVPGEDPEFGSSCCLYSPRMRQVWERAVRDEDFGYLEREVFRRKAAERKYGREKRDILGWMNGVKRHSYEWDKAKRELEEIVDEWKMHE</sequence>
<feature type="compositionally biased region" description="Pro residues" evidence="1">
    <location>
        <begin position="248"/>
        <end position="264"/>
    </location>
</feature>
<feature type="compositionally biased region" description="Basic and acidic residues" evidence="1">
    <location>
        <begin position="351"/>
        <end position="371"/>
    </location>
</feature>
<feature type="compositionally biased region" description="Basic and acidic residues" evidence="1">
    <location>
        <begin position="18"/>
        <end position="30"/>
    </location>
</feature>
<feature type="compositionally biased region" description="Polar residues" evidence="1">
    <location>
        <begin position="372"/>
        <end position="383"/>
    </location>
</feature>
<feature type="compositionally biased region" description="Low complexity" evidence="1">
    <location>
        <begin position="265"/>
        <end position="282"/>
    </location>
</feature>
<protein>
    <submittedName>
        <fullName evidence="2">Uncharacterized protein</fullName>
    </submittedName>
</protein>
<evidence type="ECO:0000313" key="3">
    <source>
        <dbReference type="Proteomes" id="UP000800036"/>
    </source>
</evidence>